<feature type="domain" description="E3 UFM1-protein ligase 1-like N-terminal" evidence="1">
    <location>
        <begin position="2"/>
        <end position="198"/>
    </location>
</feature>
<dbReference type="PANTHER" id="PTHR31057:SF0">
    <property type="entry name" value="E3 UFM1-PROTEIN LIGASE 1"/>
    <property type="match status" value="1"/>
</dbReference>
<evidence type="ECO:0000313" key="2">
    <source>
        <dbReference type="EMBL" id="KAL0098262.1"/>
    </source>
</evidence>
<evidence type="ECO:0000259" key="1">
    <source>
        <dbReference type="Pfam" id="PF09743"/>
    </source>
</evidence>
<proteinExistence type="predicted"/>
<evidence type="ECO:0000313" key="3">
    <source>
        <dbReference type="Proteomes" id="UP001448207"/>
    </source>
</evidence>
<protein>
    <recommendedName>
        <fullName evidence="1">E3 UFM1-protein ligase 1-like N-terminal domain-containing protein</fullName>
    </recommendedName>
</protein>
<organism evidence="2 3">
    <name type="scientific">Phycomyces blakesleeanus</name>
    <dbReference type="NCBI Taxonomy" id="4837"/>
    <lineage>
        <taxon>Eukaryota</taxon>
        <taxon>Fungi</taxon>
        <taxon>Fungi incertae sedis</taxon>
        <taxon>Mucoromycota</taxon>
        <taxon>Mucoromycotina</taxon>
        <taxon>Mucoromycetes</taxon>
        <taxon>Mucorales</taxon>
        <taxon>Phycomycetaceae</taxon>
        <taxon>Phycomyces</taxon>
    </lineage>
</organism>
<gene>
    <name evidence="2" type="ORF">J3Q64DRAFT_1717440</name>
</gene>
<comment type="caution">
    <text evidence="2">The sequence shown here is derived from an EMBL/GenBank/DDBJ whole genome shotgun (WGS) entry which is preliminary data.</text>
</comment>
<dbReference type="InterPro" id="IPR056579">
    <property type="entry name" value="Ufl1_N"/>
</dbReference>
<name>A0ABR3BHB6_PHYBL</name>
<dbReference type="EMBL" id="JBCLYO010000001">
    <property type="protein sequence ID" value="KAL0098262.1"/>
    <property type="molecule type" value="Genomic_DNA"/>
</dbReference>
<keyword evidence="3" id="KW-1185">Reference proteome</keyword>
<reference evidence="2 3" key="1">
    <citation type="submission" date="2024-04" db="EMBL/GenBank/DDBJ databases">
        <title>Symmetric and asymmetric DNA N6-adenine methylation regulates different biological responses in Mucorales.</title>
        <authorList>
            <consortium name="Lawrence Berkeley National Laboratory"/>
            <person name="Lax C."/>
            <person name="Mondo S.J."/>
            <person name="Osorio-Concepcion M."/>
            <person name="Muszewska A."/>
            <person name="Corrochano-Luque M."/>
            <person name="Gutierrez G."/>
            <person name="Riley R."/>
            <person name="Lipzen A."/>
            <person name="Guo J."/>
            <person name="Hundley H."/>
            <person name="Amirebrahimi M."/>
            <person name="Ng V."/>
            <person name="Lorenzo-Gutierrez D."/>
            <person name="Binder U."/>
            <person name="Yang J."/>
            <person name="Song Y."/>
            <person name="Canovas D."/>
            <person name="Navarro E."/>
            <person name="Freitag M."/>
            <person name="Gabaldon T."/>
            <person name="Grigoriev I.V."/>
            <person name="Corrochano L.M."/>
            <person name="Nicolas F.E."/>
            <person name="Garre V."/>
        </authorList>
    </citation>
    <scope>NUCLEOTIDE SEQUENCE [LARGE SCALE GENOMIC DNA]</scope>
    <source>
        <strain evidence="2 3">L51</strain>
    </source>
</reference>
<dbReference type="Pfam" id="PF09743">
    <property type="entry name" value="E3_UFM1_ligase"/>
    <property type="match status" value="1"/>
</dbReference>
<dbReference type="Proteomes" id="UP001448207">
    <property type="component" value="Unassembled WGS sequence"/>
</dbReference>
<dbReference type="InterPro" id="IPR018611">
    <property type="entry name" value="Ufl1"/>
</dbReference>
<dbReference type="PANTHER" id="PTHR31057">
    <property type="entry name" value="E3 UFM1-PROTEIN LIGASE 1"/>
    <property type="match status" value="1"/>
</dbReference>
<sequence>MKHGRASIAELADLLNLEQSCIIQALNDINEFIKVDDLVFTSKYIDGFINQIKDRVDQTGWVSVLAQAQSISLPYAFLQTILDEKLLCNEDYIKYSTLPDLILSEEYYNKSIETIKGALEEASEPLSMFKLQKSLVIQEPLFYVMVDGLAKENVLKGHFRGRRERAVFEPTVYRDRQVELIFSLLEAAGYIEYETVVRHYPYMNPTDLLKKNYPNILLLDGCAATEDLVKKLEAKIQETYDTSTWLDASAWAPFVFTPADATGLLEHTMTRLTHLTSPTTSRRSLGSLADPENRLIVLESRFVTSTRYLEELIKSSTDFLNKRALSEIQQQKKTHSSKGKKHRADDKGLVLTEQEICKYLIEECGLEKSFARSVSTTLRRPMTDAFQRAIQTVYLPSSNNGSGTLLSPESQWIEALKKRQQTLLSTLHQTIVYTTQAIQIFKDESGNKSLEKYVVRVLCLEWLYNFLVLQTLSEAYDIAGVEDAVGVSEKDLENQKKISEDHQKMAIQRMLEVHSSDVQLKDLHQAALAGKKPDLFLSYFESSPPNFFKPLTENVKKQAWKDMVNSLGRLLNTCSLSESTGPSILHITSLICFEYIYHNTPFSVSGKYVPLIIRHCTPQLEAKDQSKEAKLLNDAHAMIMAHVKSKQPVDLDLLAKVKKQGQQWVSKLQDI</sequence>
<accession>A0ABR3BHB6</accession>